<sequence>MLAAVIGALALSVVTPVVAVAAPAPVEYANLGDSYSAGSGVLPLVPGAPLQCARSQNNFSHIVAARRGYRLTDASCGSARTADFFGPQAGVAGTQAQLNAVRPTTAIVTVMMGGNDSGTFGGTLQACIRAALTTPGVADPCRRQYGQSLIAPIAARTQPALTRGLRAVRAKAPRARIFVVGYPSVFPRSGNCSGGFLIAPGDTPYVRSVADALNLAVRRSAEAVGATFVDMAPASVGHTACTSPGVRYVEPILGTTQLIPAHPNARGERAIATQVLAAINRR</sequence>
<dbReference type="InterPro" id="IPR037460">
    <property type="entry name" value="SEST-like"/>
</dbReference>
<feature type="chain" id="PRO_5045276012" evidence="1">
    <location>
        <begin position="20"/>
        <end position="282"/>
    </location>
</feature>
<feature type="domain" description="SGNH hydrolase-type esterase" evidence="2">
    <location>
        <begin position="31"/>
        <end position="270"/>
    </location>
</feature>
<dbReference type="PANTHER" id="PTHR37981:SF1">
    <property type="entry name" value="SGNH HYDROLASE-TYPE ESTERASE DOMAIN-CONTAINING PROTEIN"/>
    <property type="match status" value="1"/>
</dbReference>
<dbReference type="CDD" id="cd01823">
    <property type="entry name" value="SEST_like"/>
    <property type="match status" value="1"/>
</dbReference>
<reference evidence="4" key="1">
    <citation type="journal article" date="2019" name="Int. J. Syst. Evol. Microbiol.">
        <title>The Global Catalogue of Microorganisms (GCM) 10K type strain sequencing project: providing services to taxonomists for standard genome sequencing and annotation.</title>
        <authorList>
            <consortium name="The Broad Institute Genomics Platform"/>
            <consortium name="The Broad Institute Genome Sequencing Center for Infectious Disease"/>
            <person name="Wu L."/>
            <person name="Ma J."/>
        </authorList>
    </citation>
    <scope>NUCLEOTIDE SEQUENCE [LARGE SCALE GENOMIC DNA]</scope>
    <source>
        <strain evidence="4">CCM 7855</strain>
    </source>
</reference>
<feature type="signal peptide" evidence="1">
    <location>
        <begin position="1"/>
        <end position="19"/>
    </location>
</feature>
<organism evidence="3 4">
    <name type="scientific">Williamsia phyllosphaerae</name>
    <dbReference type="NCBI Taxonomy" id="885042"/>
    <lineage>
        <taxon>Bacteria</taxon>
        <taxon>Bacillati</taxon>
        <taxon>Actinomycetota</taxon>
        <taxon>Actinomycetes</taxon>
        <taxon>Mycobacteriales</taxon>
        <taxon>Nocardiaceae</taxon>
        <taxon>Williamsia</taxon>
    </lineage>
</organism>
<evidence type="ECO:0000259" key="2">
    <source>
        <dbReference type="Pfam" id="PF13472"/>
    </source>
</evidence>
<proteinExistence type="predicted"/>
<gene>
    <name evidence="3" type="ORF">GCM10007298_15140</name>
</gene>
<dbReference type="InterPro" id="IPR036514">
    <property type="entry name" value="SGNH_hydro_sf"/>
</dbReference>
<dbReference type="InterPro" id="IPR013830">
    <property type="entry name" value="SGNH_hydro"/>
</dbReference>
<dbReference type="Pfam" id="PF13472">
    <property type="entry name" value="Lipase_GDSL_2"/>
    <property type="match status" value="1"/>
</dbReference>
<protein>
    <submittedName>
        <fullName evidence="3">Lipase 2</fullName>
    </submittedName>
</protein>
<dbReference type="EMBL" id="BMCS01000001">
    <property type="protein sequence ID" value="GGF20123.1"/>
    <property type="molecule type" value="Genomic_DNA"/>
</dbReference>
<evidence type="ECO:0000313" key="4">
    <source>
        <dbReference type="Proteomes" id="UP000632454"/>
    </source>
</evidence>
<keyword evidence="4" id="KW-1185">Reference proteome</keyword>
<evidence type="ECO:0000256" key="1">
    <source>
        <dbReference type="SAM" id="SignalP"/>
    </source>
</evidence>
<evidence type="ECO:0000313" key="3">
    <source>
        <dbReference type="EMBL" id="GGF20123.1"/>
    </source>
</evidence>
<comment type="caution">
    <text evidence="3">The sequence shown here is derived from an EMBL/GenBank/DDBJ whole genome shotgun (WGS) entry which is preliminary data.</text>
</comment>
<dbReference type="SUPFAM" id="SSF52266">
    <property type="entry name" value="SGNH hydrolase"/>
    <property type="match status" value="1"/>
</dbReference>
<dbReference type="Proteomes" id="UP000632454">
    <property type="component" value="Unassembled WGS sequence"/>
</dbReference>
<accession>A0ABQ1UMD5</accession>
<keyword evidence="1" id="KW-0732">Signal</keyword>
<dbReference type="PANTHER" id="PTHR37981">
    <property type="entry name" value="LIPASE 2"/>
    <property type="match status" value="1"/>
</dbReference>
<dbReference type="Gene3D" id="3.40.50.1110">
    <property type="entry name" value="SGNH hydrolase"/>
    <property type="match status" value="1"/>
</dbReference>
<name>A0ABQ1UMD5_9NOCA</name>